<evidence type="ECO:0000313" key="2">
    <source>
        <dbReference type="EMBL" id="QHA00312.1"/>
    </source>
</evidence>
<sequence length="472" mass="50343">MPSPGMLVYFAFILLIIIAISFKKKPVIIAAIGLLAVGVLDTGSFFGGIQAAFRGFLLTAADLLPIILLIGLVVAMTGMLKETKTETILIKPILKIKNAAYLYWLAGVMLLTFSLFLWPTPAVSLLGALILPLIHRSRISPLGLAVGLCIFGEGIALAGDYVIQGAPSLSARSAGVALEQVLRQSLPLVCGSGIIASLIGFRMMMVQQKKNIPAYVVADNRERLDGQKGEEQQKEFDVLSPIKQNHQIQKRKRMILALAAVAFYLLAVIWLIYGRLRGDSAVAVIGGVTLLVLILGTILTDYKTSFNTFGRHIQTGMKFSMEVFAPIVVISGFFLLGTHSGYENVLLHQGAGYLEQLAYKLSGIVVLNKYSCALLVMLTAVLGAMSGSGFAALPLAGGIAAALGQAAGISAVPLAVLGQVTAIWTDAAVIPWGFPAIVSAVTQTEAAQIVRLNVLPWLAALCFSLIWTLFSY</sequence>
<feature type="transmembrane region" description="Helical" evidence="1">
    <location>
        <begin position="55"/>
        <end position="80"/>
    </location>
</feature>
<dbReference type="EMBL" id="CP046996">
    <property type="protein sequence ID" value="QHA00312.1"/>
    <property type="molecule type" value="Genomic_DNA"/>
</dbReference>
<dbReference type="AlphaFoldDB" id="A0A857DIJ5"/>
<accession>A0A857DIJ5</accession>
<name>A0A857DIJ5_9FIRM</name>
<feature type="transmembrane region" description="Helical" evidence="1">
    <location>
        <begin position="323"/>
        <end position="342"/>
    </location>
</feature>
<protein>
    <submittedName>
        <fullName evidence="2">Uncharacterized protein</fullName>
    </submittedName>
</protein>
<organism evidence="2 3">
    <name type="scientific">Dehalobacter restrictus</name>
    <dbReference type="NCBI Taxonomy" id="55583"/>
    <lineage>
        <taxon>Bacteria</taxon>
        <taxon>Bacillati</taxon>
        <taxon>Bacillota</taxon>
        <taxon>Clostridia</taxon>
        <taxon>Eubacteriales</taxon>
        <taxon>Desulfitobacteriaceae</taxon>
        <taxon>Dehalobacter</taxon>
    </lineage>
</organism>
<feature type="transmembrane region" description="Helical" evidence="1">
    <location>
        <begin position="101"/>
        <end position="119"/>
    </location>
</feature>
<feature type="transmembrane region" description="Helical" evidence="1">
    <location>
        <begin position="254"/>
        <end position="274"/>
    </location>
</feature>
<proteinExistence type="predicted"/>
<feature type="transmembrane region" description="Helical" evidence="1">
    <location>
        <begin position="27"/>
        <end position="49"/>
    </location>
</feature>
<evidence type="ECO:0000313" key="3">
    <source>
        <dbReference type="Proteomes" id="UP000430508"/>
    </source>
</evidence>
<keyword evidence="1" id="KW-0472">Membrane</keyword>
<feature type="transmembrane region" description="Helical" evidence="1">
    <location>
        <begin position="454"/>
        <end position="470"/>
    </location>
</feature>
<keyword evidence="1" id="KW-0812">Transmembrane</keyword>
<feature type="transmembrane region" description="Helical" evidence="1">
    <location>
        <begin position="139"/>
        <end position="163"/>
    </location>
</feature>
<dbReference type="Proteomes" id="UP000430508">
    <property type="component" value="Chromosome"/>
</dbReference>
<reference evidence="2 3" key="1">
    <citation type="submission" date="2019-12" db="EMBL/GenBank/DDBJ databases">
        <title>Sequence classification of anaerobic respiratory reductive dehalogenases: First we see many, then we see few.</title>
        <authorList>
            <person name="Molenda O."/>
            <person name="Puentes Jacome L.A."/>
            <person name="Cao X."/>
            <person name="Nesbo C.L."/>
            <person name="Tang S."/>
            <person name="Morson N."/>
            <person name="Patron J."/>
            <person name="Lomheim L."/>
            <person name="Wishart D.S."/>
            <person name="Edwards E.A."/>
        </authorList>
    </citation>
    <scope>NUCLEOTIDE SEQUENCE [LARGE SCALE GENOMIC DNA]</scope>
    <source>
        <strain evidence="2 3">12DCA</strain>
    </source>
</reference>
<evidence type="ECO:0000256" key="1">
    <source>
        <dbReference type="SAM" id="Phobius"/>
    </source>
</evidence>
<keyword evidence="1" id="KW-1133">Transmembrane helix</keyword>
<feature type="transmembrane region" description="Helical" evidence="1">
    <location>
        <begin position="422"/>
        <end position="442"/>
    </location>
</feature>
<gene>
    <name evidence="2" type="ORF">GQ588_06515</name>
</gene>
<feature type="transmembrane region" description="Helical" evidence="1">
    <location>
        <begin position="362"/>
        <end position="385"/>
    </location>
</feature>
<feature type="transmembrane region" description="Helical" evidence="1">
    <location>
        <begin position="6"/>
        <end position="22"/>
    </location>
</feature>
<feature type="transmembrane region" description="Helical" evidence="1">
    <location>
        <begin position="280"/>
        <end position="302"/>
    </location>
</feature>
<feature type="transmembrane region" description="Helical" evidence="1">
    <location>
        <begin position="392"/>
        <end position="416"/>
    </location>
</feature>
<dbReference type="RefSeq" id="WP_019225763.1">
    <property type="nucleotide sequence ID" value="NZ_CP046996.1"/>
</dbReference>